<name>A0A484M5D9_9ASTE</name>
<accession>A0A484M5D9</accession>
<keyword evidence="2" id="KW-1185">Reference proteome</keyword>
<dbReference type="EMBL" id="OOIL02002585">
    <property type="protein sequence ID" value="VFQ83789.1"/>
    <property type="molecule type" value="Genomic_DNA"/>
</dbReference>
<organism evidence="1 2">
    <name type="scientific">Cuscuta campestris</name>
    <dbReference type="NCBI Taxonomy" id="132261"/>
    <lineage>
        <taxon>Eukaryota</taxon>
        <taxon>Viridiplantae</taxon>
        <taxon>Streptophyta</taxon>
        <taxon>Embryophyta</taxon>
        <taxon>Tracheophyta</taxon>
        <taxon>Spermatophyta</taxon>
        <taxon>Magnoliopsida</taxon>
        <taxon>eudicotyledons</taxon>
        <taxon>Gunneridae</taxon>
        <taxon>Pentapetalae</taxon>
        <taxon>asterids</taxon>
        <taxon>lamiids</taxon>
        <taxon>Solanales</taxon>
        <taxon>Convolvulaceae</taxon>
        <taxon>Cuscuteae</taxon>
        <taxon>Cuscuta</taxon>
        <taxon>Cuscuta subgen. Grammica</taxon>
        <taxon>Cuscuta sect. Cleistogrammica</taxon>
    </lineage>
</organism>
<protein>
    <submittedName>
        <fullName evidence="1">Uncharacterized protein</fullName>
    </submittedName>
</protein>
<gene>
    <name evidence="1" type="ORF">CCAM_LOCUS25565</name>
</gene>
<proteinExistence type="predicted"/>
<reference evidence="1 2" key="1">
    <citation type="submission" date="2018-04" db="EMBL/GenBank/DDBJ databases">
        <authorList>
            <person name="Vogel A."/>
        </authorList>
    </citation>
    <scope>NUCLEOTIDE SEQUENCE [LARGE SCALE GENOMIC DNA]</scope>
</reference>
<evidence type="ECO:0000313" key="2">
    <source>
        <dbReference type="Proteomes" id="UP000595140"/>
    </source>
</evidence>
<sequence>VPVGVVEAMTVLKHPLPSAQGFVGFEKQKVCD</sequence>
<dbReference type="AlphaFoldDB" id="A0A484M5D9"/>
<feature type="non-terminal residue" evidence="1">
    <location>
        <position position="1"/>
    </location>
</feature>
<evidence type="ECO:0000313" key="1">
    <source>
        <dbReference type="EMBL" id="VFQ83789.1"/>
    </source>
</evidence>
<dbReference type="Proteomes" id="UP000595140">
    <property type="component" value="Unassembled WGS sequence"/>
</dbReference>